<keyword evidence="2" id="KW-0708">Seed storage protein</keyword>
<accession>A0AAV5M2J9</accession>
<dbReference type="InterPro" id="IPR006792">
    <property type="entry name" value="Vicilin_N"/>
</dbReference>
<feature type="domain" description="Cupin type-1" evidence="5">
    <location>
        <begin position="191"/>
        <end position="319"/>
    </location>
</feature>
<feature type="signal peptide" evidence="4">
    <location>
        <begin position="1"/>
        <end position="25"/>
    </location>
</feature>
<dbReference type="Pfam" id="PF04702">
    <property type="entry name" value="Vicilin_N"/>
    <property type="match status" value="1"/>
</dbReference>
<evidence type="ECO:0000313" key="7">
    <source>
        <dbReference type="Proteomes" id="UP001054252"/>
    </source>
</evidence>
<keyword evidence="1 4" id="KW-0732">Signal</keyword>
<dbReference type="Gene3D" id="6.10.250.890">
    <property type="match status" value="1"/>
</dbReference>
<evidence type="ECO:0000313" key="6">
    <source>
        <dbReference type="EMBL" id="GKV43725.1"/>
    </source>
</evidence>
<dbReference type="Pfam" id="PF00190">
    <property type="entry name" value="Cupin_1"/>
    <property type="match status" value="1"/>
</dbReference>
<gene>
    <name evidence="6" type="ORF">SLEP1_g50979</name>
</gene>
<dbReference type="InterPro" id="IPR006045">
    <property type="entry name" value="Cupin_1"/>
</dbReference>
<keyword evidence="7" id="KW-1185">Reference proteome</keyword>
<organism evidence="6 7">
    <name type="scientific">Rubroshorea leprosula</name>
    <dbReference type="NCBI Taxonomy" id="152421"/>
    <lineage>
        <taxon>Eukaryota</taxon>
        <taxon>Viridiplantae</taxon>
        <taxon>Streptophyta</taxon>
        <taxon>Embryophyta</taxon>
        <taxon>Tracheophyta</taxon>
        <taxon>Spermatophyta</taxon>
        <taxon>Magnoliopsida</taxon>
        <taxon>eudicotyledons</taxon>
        <taxon>Gunneridae</taxon>
        <taxon>Pentapetalae</taxon>
        <taxon>rosids</taxon>
        <taxon>malvids</taxon>
        <taxon>Malvales</taxon>
        <taxon>Dipterocarpaceae</taxon>
        <taxon>Rubroshorea</taxon>
    </lineage>
</organism>
<dbReference type="InterPro" id="IPR050253">
    <property type="entry name" value="Seed_Storage-Functional"/>
</dbReference>
<proteinExistence type="inferred from homology"/>
<dbReference type="InterPro" id="IPR014710">
    <property type="entry name" value="RmlC-like_jellyroll"/>
</dbReference>
<dbReference type="Gene3D" id="2.60.120.10">
    <property type="entry name" value="Jelly Rolls"/>
    <property type="match status" value="1"/>
</dbReference>
<keyword evidence="2" id="KW-0758">Storage protein</keyword>
<evidence type="ECO:0000256" key="1">
    <source>
        <dbReference type="ARBA" id="ARBA00022729"/>
    </source>
</evidence>
<dbReference type="PANTHER" id="PTHR31189">
    <property type="entry name" value="OS03G0336100 PROTEIN-RELATED"/>
    <property type="match status" value="1"/>
</dbReference>
<reference evidence="6 7" key="1">
    <citation type="journal article" date="2021" name="Commun. Biol.">
        <title>The genome of Shorea leprosula (Dipterocarpaceae) highlights the ecological relevance of drought in aseasonal tropical rainforests.</title>
        <authorList>
            <person name="Ng K.K.S."/>
            <person name="Kobayashi M.J."/>
            <person name="Fawcett J.A."/>
            <person name="Hatakeyama M."/>
            <person name="Paape T."/>
            <person name="Ng C.H."/>
            <person name="Ang C.C."/>
            <person name="Tnah L.H."/>
            <person name="Lee C.T."/>
            <person name="Nishiyama T."/>
            <person name="Sese J."/>
            <person name="O'Brien M.J."/>
            <person name="Copetti D."/>
            <person name="Mohd Noor M.I."/>
            <person name="Ong R.C."/>
            <person name="Putra M."/>
            <person name="Sireger I.Z."/>
            <person name="Indrioko S."/>
            <person name="Kosugi Y."/>
            <person name="Izuno A."/>
            <person name="Isagi Y."/>
            <person name="Lee S.L."/>
            <person name="Shimizu K.K."/>
        </authorList>
    </citation>
    <scope>NUCLEOTIDE SEQUENCE [LARGE SCALE GENOMIC DNA]</scope>
    <source>
        <strain evidence="6">214</strain>
    </source>
</reference>
<dbReference type="EMBL" id="BPVZ01000172">
    <property type="protein sequence ID" value="GKV43725.1"/>
    <property type="molecule type" value="Genomic_DNA"/>
</dbReference>
<comment type="caution">
    <text evidence="6">The sequence shown here is derived from an EMBL/GenBank/DDBJ whole genome shotgun (WGS) entry which is preliminary data.</text>
</comment>
<dbReference type="PANTHER" id="PTHR31189:SF41">
    <property type="entry name" value="VICILIN C72"/>
    <property type="match status" value="1"/>
</dbReference>
<dbReference type="CDD" id="cd02244">
    <property type="entry name" value="cupin_7S_vicilin-like_N"/>
    <property type="match status" value="1"/>
</dbReference>
<dbReference type="Proteomes" id="UP001054252">
    <property type="component" value="Unassembled WGS sequence"/>
</dbReference>
<sequence>MAMYKPHVLLLLLTLFLSSAFLSLGFHLRSPGEEAFELLTESNPESPRREYEHCQQRCQEEQGHMRQGECQQQCERRMREREYQEEDDPRHQYEHCQQRCHRQHHDRGSSGTAYKCREYEERQEGRRDNPQEPCKQYEQCRERCQTQHQSQKKQQQCQRTCREQLEEQQEDCKSEQEEQSNNPFFIRSQWFQPRFSTGQGHWSVLPKFNQMSPLLRGIENYRLSILDAYANTFVVPHHGDSDSLFVVVRGQGTITFVSDDGRQSFNVKYGDAIRVPAGTTVYMVNSERDDEFISPPSMSLSMLLAIFRSSYLAEVKSLRVI</sequence>
<evidence type="ECO:0000256" key="2">
    <source>
        <dbReference type="ARBA" id="ARBA00023129"/>
    </source>
</evidence>
<dbReference type="SMART" id="SM00835">
    <property type="entry name" value="Cupin_1"/>
    <property type="match status" value="1"/>
</dbReference>
<evidence type="ECO:0000256" key="3">
    <source>
        <dbReference type="ARBA" id="ARBA00023597"/>
    </source>
</evidence>
<comment type="similarity">
    <text evidence="3">Belongs to the 7S seed storage protein family.</text>
</comment>
<dbReference type="AlphaFoldDB" id="A0AAV5M2J9"/>
<dbReference type="GO" id="GO:0045735">
    <property type="term" value="F:nutrient reservoir activity"/>
    <property type="evidence" value="ECO:0007669"/>
    <property type="project" value="UniProtKB-KW"/>
</dbReference>
<protein>
    <recommendedName>
        <fullName evidence="5">Cupin type-1 domain-containing protein</fullName>
    </recommendedName>
</protein>
<dbReference type="InterPro" id="IPR011051">
    <property type="entry name" value="RmlC_Cupin_sf"/>
</dbReference>
<dbReference type="SUPFAM" id="SSF51182">
    <property type="entry name" value="RmlC-like cupins"/>
    <property type="match status" value="1"/>
</dbReference>
<feature type="chain" id="PRO_5043641210" description="Cupin type-1 domain-containing protein" evidence="4">
    <location>
        <begin position="26"/>
        <end position="321"/>
    </location>
</feature>
<evidence type="ECO:0000256" key="4">
    <source>
        <dbReference type="SAM" id="SignalP"/>
    </source>
</evidence>
<evidence type="ECO:0000259" key="5">
    <source>
        <dbReference type="SMART" id="SM00835"/>
    </source>
</evidence>
<name>A0AAV5M2J9_9ROSI</name>